<keyword evidence="5" id="KW-1185">Reference proteome</keyword>
<dbReference type="EMBL" id="FPLJ01000055">
    <property type="protein sequence ID" value="SGY92908.1"/>
    <property type="molecule type" value="Genomic_DNA"/>
</dbReference>
<dbReference type="OrthoDB" id="9765158at2"/>
<reference evidence="4 6" key="1">
    <citation type="submission" date="2016-11" db="EMBL/GenBank/DDBJ databases">
        <authorList>
            <person name="Jaros S."/>
            <person name="Januszkiewicz K."/>
            <person name="Wedrychowicz H."/>
        </authorList>
    </citation>
    <scope>NUCLEOTIDE SEQUENCE [LARGE SCALE GENOMIC DNA]</scope>
    <source>
        <strain evidence="4">NVI 5450</strain>
    </source>
</reference>
<dbReference type="PANTHER" id="PTHR34700:SF4">
    <property type="entry name" value="PHAGE-LIKE ELEMENT PBSX PROTEIN XKDP"/>
    <property type="match status" value="1"/>
</dbReference>
<dbReference type="CDD" id="cd00118">
    <property type="entry name" value="LysM"/>
    <property type="match status" value="1"/>
</dbReference>
<evidence type="ECO:0000256" key="1">
    <source>
        <dbReference type="SAM" id="SignalP"/>
    </source>
</evidence>
<dbReference type="STRING" id="80854.MVIS_4336"/>
<accession>A0A090KEC0</accession>
<reference evidence="3 5" key="2">
    <citation type="submission" date="2016-11" db="EMBL/GenBank/DDBJ databases">
        <authorList>
            <person name="Klemetsen T."/>
        </authorList>
    </citation>
    <scope>NUCLEOTIDE SEQUENCE [LARGE SCALE GENOMIC DNA]</scope>
    <source>
        <strain evidence="3">MT 2528</strain>
    </source>
</reference>
<dbReference type="Pfam" id="PF01476">
    <property type="entry name" value="LysM"/>
    <property type="match status" value="1"/>
</dbReference>
<gene>
    <name evidence="3" type="ORF">MT2528_2464</name>
    <name evidence="4" type="ORF">NVI5450_2680</name>
</gene>
<dbReference type="AlphaFoldDB" id="A0A090KEC0"/>
<evidence type="ECO:0000313" key="5">
    <source>
        <dbReference type="Proteomes" id="UP000182660"/>
    </source>
</evidence>
<feature type="signal peptide" evidence="1">
    <location>
        <begin position="1"/>
        <end position="21"/>
    </location>
</feature>
<dbReference type="GeneID" id="61296321"/>
<dbReference type="Proteomes" id="UP000183794">
    <property type="component" value="Unassembled WGS sequence"/>
</dbReference>
<dbReference type="Proteomes" id="UP000182660">
    <property type="component" value="Unassembled WGS sequence"/>
</dbReference>
<dbReference type="EMBL" id="FPLD01000069">
    <property type="protein sequence ID" value="SGZ03611.1"/>
    <property type="molecule type" value="Genomic_DNA"/>
</dbReference>
<proteinExistence type="predicted"/>
<dbReference type="HOGENOM" id="CLU_050533_0_0_6"/>
<dbReference type="SUPFAM" id="SSF54106">
    <property type="entry name" value="LysM domain"/>
    <property type="match status" value="1"/>
</dbReference>
<evidence type="ECO:0000313" key="4">
    <source>
        <dbReference type="EMBL" id="SGZ03611.1"/>
    </source>
</evidence>
<keyword evidence="1" id="KW-0732">Signal</keyword>
<dbReference type="Gene3D" id="3.10.350.10">
    <property type="entry name" value="LysM domain"/>
    <property type="match status" value="1"/>
</dbReference>
<dbReference type="PROSITE" id="PS51782">
    <property type="entry name" value="LYSM"/>
    <property type="match status" value="1"/>
</dbReference>
<feature type="chain" id="PRO_5015030011" description="LysM domain-containing protein" evidence="1">
    <location>
        <begin position="22"/>
        <end position="363"/>
    </location>
</feature>
<feature type="domain" description="LysM" evidence="2">
    <location>
        <begin position="32"/>
        <end position="80"/>
    </location>
</feature>
<dbReference type="KEGG" id="mvs:MVIS_4336"/>
<protein>
    <recommendedName>
        <fullName evidence="2">LysM domain-containing protein</fullName>
    </recommendedName>
</protein>
<organism evidence="4 6">
    <name type="scientific">Moritella viscosa</name>
    <dbReference type="NCBI Taxonomy" id="80854"/>
    <lineage>
        <taxon>Bacteria</taxon>
        <taxon>Pseudomonadati</taxon>
        <taxon>Pseudomonadota</taxon>
        <taxon>Gammaproteobacteria</taxon>
        <taxon>Alteromonadales</taxon>
        <taxon>Moritellaceae</taxon>
        <taxon>Moritella</taxon>
    </lineage>
</organism>
<evidence type="ECO:0000259" key="2">
    <source>
        <dbReference type="PROSITE" id="PS51782"/>
    </source>
</evidence>
<dbReference type="SMART" id="SM00257">
    <property type="entry name" value="LysM"/>
    <property type="match status" value="1"/>
</dbReference>
<dbReference type="InterPro" id="IPR018392">
    <property type="entry name" value="LysM"/>
</dbReference>
<dbReference type="RefSeq" id="WP_045112250.1">
    <property type="nucleotide sequence ID" value="NZ_CAWQZC010000157.1"/>
</dbReference>
<dbReference type="PATRIC" id="fig|80854.5.peg.4594"/>
<dbReference type="PANTHER" id="PTHR34700">
    <property type="entry name" value="POTASSIUM BINDING PROTEIN KBP"/>
    <property type="match status" value="1"/>
</dbReference>
<dbReference type="InterPro" id="IPR052196">
    <property type="entry name" value="Bact_Kbp"/>
</dbReference>
<evidence type="ECO:0000313" key="6">
    <source>
        <dbReference type="Proteomes" id="UP000183794"/>
    </source>
</evidence>
<name>A0A090KEC0_9GAMM</name>
<sequence>MSIKRRLIFALAAILPFLAQADSLNLKNQYPTEYIVKEGDTLWDISSKYLQSPWLWPQLWDANPALDDPHLIYPGDKLQLIFVDGRPRLVRNHMRKRILKVSPKARPELKGSRAIPTIPLKLINSFLSRDYVATDEKLKHAPVILGNNDGNTTFIVGHSIFASSSLKPGQYGVYRRGRTYIDPATNEKLGNEVEFIAIARVVNTGTESIPAKLSILKSAKEARKGDRLLPMPEQDRLPVYFQPRNFQLASDGVIVAADEKYSAIGKNDVVIINRGWRDSVGAGDVFGVLKRGKTIIRREQDLDFNYGDQVNQYDKLFSDKNELQLPDERVGEMMVFKVYDKVSLALITHSSQVIKLNDKVSNL</sequence>
<dbReference type="InterPro" id="IPR036779">
    <property type="entry name" value="LysM_dom_sf"/>
</dbReference>
<evidence type="ECO:0000313" key="3">
    <source>
        <dbReference type="EMBL" id="SGY92908.1"/>
    </source>
</evidence>